<dbReference type="AlphaFoldDB" id="A0AAI8YPV3"/>
<gene>
    <name evidence="2" type="ORF">KHLLAP_LOCUS13282</name>
</gene>
<reference evidence="2" key="1">
    <citation type="submission" date="2023-10" db="EMBL/GenBank/DDBJ databases">
        <authorList>
            <person name="Hackl T."/>
        </authorList>
    </citation>
    <scope>NUCLEOTIDE SEQUENCE</scope>
</reference>
<evidence type="ECO:0000313" key="3">
    <source>
        <dbReference type="Proteomes" id="UP001295740"/>
    </source>
</evidence>
<accession>A0AAI8YPV3</accession>
<comment type="caution">
    <text evidence="2">The sequence shown here is derived from an EMBL/GenBank/DDBJ whole genome shotgun (WGS) entry which is preliminary data.</text>
</comment>
<dbReference type="Proteomes" id="UP001295740">
    <property type="component" value="Unassembled WGS sequence"/>
</dbReference>
<dbReference type="PANTHER" id="PTHR40202">
    <property type="match status" value="1"/>
</dbReference>
<dbReference type="InterPro" id="IPR006674">
    <property type="entry name" value="HD_domain"/>
</dbReference>
<keyword evidence="3" id="KW-1185">Reference proteome</keyword>
<evidence type="ECO:0000259" key="1">
    <source>
        <dbReference type="Pfam" id="PF01966"/>
    </source>
</evidence>
<sequence>MAVDAGSQAGEANARQIVSEMFGFIESQGKGDYLGERVSQLQHSLQAATFAQKAGADDEMVLGALLHDVGRFIPAEKKATLGAPDGTNVGKASHEVVGEHYLSKQGFSYKICQLVGAHVFAKRYLCAIDASYQDGLSSASKSSFKHQGGAFSKEQVMAAQQDHLLEEKVAVRRWDDQAKDPLMQTPPLSSFEEMAVQSLLKSKSY</sequence>
<dbReference type="EMBL" id="CAUWAG010000020">
    <property type="protein sequence ID" value="CAJ2512814.1"/>
    <property type="molecule type" value="Genomic_DNA"/>
</dbReference>
<proteinExistence type="predicted"/>
<evidence type="ECO:0000313" key="2">
    <source>
        <dbReference type="EMBL" id="CAJ2512814.1"/>
    </source>
</evidence>
<dbReference type="SUPFAM" id="SSF109604">
    <property type="entry name" value="HD-domain/PDEase-like"/>
    <property type="match status" value="1"/>
</dbReference>
<dbReference type="Pfam" id="PF01966">
    <property type="entry name" value="HD"/>
    <property type="match status" value="1"/>
</dbReference>
<dbReference type="PANTHER" id="PTHR40202:SF1">
    <property type="entry name" value="HD DOMAIN-CONTAINING PROTEIN"/>
    <property type="match status" value="1"/>
</dbReference>
<dbReference type="InterPro" id="IPR052567">
    <property type="entry name" value="OP_Dioxygenase"/>
</dbReference>
<organism evidence="2 3">
    <name type="scientific">Anthostomella pinea</name>
    <dbReference type="NCBI Taxonomy" id="933095"/>
    <lineage>
        <taxon>Eukaryota</taxon>
        <taxon>Fungi</taxon>
        <taxon>Dikarya</taxon>
        <taxon>Ascomycota</taxon>
        <taxon>Pezizomycotina</taxon>
        <taxon>Sordariomycetes</taxon>
        <taxon>Xylariomycetidae</taxon>
        <taxon>Xylariales</taxon>
        <taxon>Xylariaceae</taxon>
        <taxon>Anthostomella</taxon>
    </lineage>
</organism>
<feature type="domain" description="HD" evidence="1">
    <location>
        <begin position="42"/>
        <end position="123"/>
    </location>
</feature>
<dbReference type="Gene3D" id="1.10.3210.10">
    <property type="entry name" value="Hypothetical protein af1432"/>
    <property type="match status" value="1"/>
</dbReference>
<name>A0AAI8YPV3_9PEZI</name>
<protein>
    <submittedName>
        <fullName evidence="2">Uu.00g009330.m01.CDS01</fullName>
    </submittedName>
</protein>